<accession>A0A4U5QGK3</accession>
<evidence type="ECO:0000256" key="4">
    <source>
        <dbReference type="ARBA" id="ARBA00023212"/>
    </source>
</evidence>
<reference evidence="5" key="1">
    <citation type="submission" date="2018-10" db="EMBL/GenBank/DDBJ databases">
        <title>Population genomic analysis revealed the cold adaptation of white poplar.</title>
        <authorList>
            <person name="Liu Y.-J."/>
        </authorList>
    </citation>
    <scope>NUCLEOTIDE SEQUENCE [LARGE SCALE GENOMIC DNA]</scope>
    <source>
        <strain evidence="5">PAL-ZL1</strain>
    </source>
</reference>
<name>A0A4U5QGK3_POPAL</name>
<dbReference type="GO" id="GO:0005874">
    <property type="term" value="C:microtubule"/>
    <property type="evidence" value="ECO:0007669"/>
    <property type="project" value="UniProtKB-KW"/>
</dbReference>
<dbReference type="Pfam" id="PF03999">
    <property type="entry name" value="MAP65_ASE1"/>
    <property type="match status" value="1"/>
</dbReference>
<evidence type="ECO:0000313" key="5">
    <source>
        <dbReference type="EMBL" id="TKS09169.1"/>
    </source>
</evidence>
<dbReference type="GO" id="GO:0005819">
    <property type="term" value="C:spindle"/>
    <property type="evidence" value="ECO:0007669"/>
    <property type="project" value="TreeGrafter"/>
</dbReference>
<evidence type="ECO:0000256" key="3">
    <source>
        <dbReference type="ARBA" id="ARBA00022701"/>
    </source>
</evidence>
<dbReference type="PANTHER" id="PTHR19321:SF4">
    <property type="entry name" value="65-KDA MICROTUBULE-ASSOCIATED PROTEIN 5"/>
    <property type="match status" value="1"/>
</dbReference>
<organism evidence="5">
    <name type="scientific">Populus alba</name>
    <name type="common">White poplar</name>
    <dbReference type="NCBI Taxonomy" id="43335"/>
    <lineage>
        <taxon>Eukaryota</taxon>
        <taxon>Viridiplantae</taxon>
        <taxon>Streptophyta</taxon>
        <taxon>Embryophyta</taxon>
        <taxon>Tracheophyta</taxon>
        <taxon>Spermatophyta</taxon>
        <taxon>Magnoliopsida</taxon>
        <taxon>eudicotyledons</taxon>
        <taxon>Gunneridae</taxon>
        <taxon>Pentapetalae</taxon>
        <taxon>rosids</taxon>
        <taxon>fabids</taxon>
        <taxon>Malpighiales</taxon>
        <taxon>Salicaceae</taxon>
        <taxon>Saliceae</taxon>
        <taxon>Populus</taxon>
    </lineage>
</organism>
<dbReference type="GO" id="GO:0000226">
    <property type="term" value="P:microtubule cytoskeleton organization"/>
    <property type="evidence" value="ECO:0007669"/>
    <property type="project" value="InterPro"/>
</dbReference>
<evidence type="ECO:0000256" key="1">
    <source>
        <dbReference type="ARBA" id="ARBA00004245"/>
    </source>
</evidence>
<dbReference type="GO" id="GO:0005737">
    <property type="term" value="C:cytoplasm"/>
    <property type="evidence" value="ECO:0007669"/>
    <property type="project" value="TreeGrafter"/>
</dbReference>
<dbReference type="GO" id="GO:0008017">
    <property type="term" value="F:microtubule binding"/>
    <property type="evidence" value="ECO:0007669"/>
    <property type="project" value="InterPro"/>
</dbReference>
<proteinExistence type="inferred from homology"/>
<protein>
    <submittedName>
        <fullName evidence="5">Uncharacterized protein</fullName>
    </submittedName>
</protein>
<evidence type="ECO:0000256" key="2">
    <source>
        <dbReference type="ARBA" id="ARBA00006187"/>
    </source>
</evidence>
<comment type="similarity">
    <text evidence="2">Belongs to the MAP65/ASE1 family.</text>
</comment>
<dbReference type="AlphaFoldDB" id="A0A4U5QGK3"/>
<keyword evidence="4" id="KW-0963">Cytoplasm</keyword>
<dbReference type="Gene3D" id="1.20.58.1520">
    <property type="match status" value="1"/>
</dbReference>
<dbReference type="STRING" id="43335.A0A4U5QGK3"/>
<keyword evidence="3" id="KW-0493">Microtubule</keyword>
<dbReference type="EMBL" id="RCHU01000283">
    <property type="protein sequence ID" value="TKS09169.1"/>
    <property type="molecule type" value="Genomic_DNA"/>
</dbReference>
<sequence length="225" mass="25261">MTVMPPPPPTVSPPSTTCASLLHELQGRGTLKQQISAVNTVLDELRLKKQERIKVFYEKQSQIAQICAEIVGNDRFKVWEEQWDLMNSPVEERKLDQVTILISSSVDDVSRKGCLAVDVIEQTTNIYKMADEYEKDDNRYGAGRGAHKNLRRAEKELILASKTPSVVENLSSIVEAWEMERNIHFLCDKAPLLHALRGIYRAKAGEGRGEASISGEETFARTVCC</sequence>
<dbReference type="InterPro" id="IPR007145">
    <property type="entry name" value="MAP65_Ase1_PRC1"/>
</dbReference>
<gene>
    <name evidence="5" type="ORF">D5086_0000095730</name>
</gene>
<comment type="subcellular location">
    <subcellularLocation>
        <location evidence="1">Cytoplasm</location>
        <location evidence="1">Cytoskeleton</location>
    </subcellularLocation>
</comment>
<comment type="caution">
    <text evidence="5">The sequence shown here is derived from an EMBL/GenBank/DDBJ whole genome shotgun (WGS) entry which is preliminary data.</text>
</comment>
<keyword evidence="4" id="KW-0206">Cytoskeleton</keyword>
<dbReference type="PANTHER" id="PTHR19321">
    <property type="entry name" value="PROTEIN REGULATOR OF CYTOKINESIS 1 PRC1-RELATED"/>
    <property type="match status" value="1"/>
</dbReference>